<evidence type="ECO:0000259" key="1">
    <source>
        <dbReference type="Pfam" id="PF12146"/>
    </source>
</evidence>
<sequence>MDSFYEGFYIEGAQGEKIYLHSWAKVSSPRGVVQIFHGMAEHGKRYERLARYLNEQGLVVFADDHRGHGRTAGSLENLGYIGEDGFNLIVEDEYKISCWLREKYPGVPLFIIAHSFGSFIAQEYIIRYGKEIEGVILCGSAAMDTIKAKAGYIVASLVKMIKGEKHKSPFLDYLSFGSFNRKIKDSRSKFAWLSTDDEEVKKYEEDPFCGTLFTAGFFYYLARAFLHLYKQERLNNIPADLPILIIAGSDDPVGEYGKLVQKLYYMYKNIGCNDVDIKLYPGKRHELFNEKGREEIYKDVNAWLQKKINRY</sequence>
<dbReference type="Pfam" id="PF12146">
    <property type="entry name" value="Hydrolase_4"/>
    <property type="match status" value="1"/>
</dbReference>
<evidence type="ECO:0000313" key="3">
    <source>
        <dbReference type="Proteomes" id="UP000242329"/>
    </source>
</evidence>
<evidence type="ECO:0000313" key="2">
    <source>
        <dbReference type="EMBL" id="SHG69062.1"/>
    </source>
</evidence>
<accession>A0A1M5LVA3</accession>
<dbReference type="GO" id="GO:0016787">
    <property type="term" value="F:hydrolase activity"/>
    <property type="evidence" value="ECO:0007669"/>
    <property type="project" value="UniProtKB-KW"/>
</dbReference>
<dbReference type="PANTHER" id="PTHR11614">
    <property type="entry name" value="PHOSPHOLIPASE-RELATED"/>
    <property type="match status" value="1"/>
</dbReference>
<dbReference type="InterPro" id="IPR022742">
    <property type="entry name" value="Hydrolase_4"/>
</dbReference>
<proteinExistence type="predicted"/>
<name>A0A1M5LVA3_9FIRM</name>
<dbReference type="EMBL" id="FQWY01000009">
    <property type="protein sequence ID" value="SHG69062.1"/>
    <property type="molecule type" value="Genomic_DNA"/>
</dbReference>
<gene>
    <name evidence="2" type="ORF">SAMN02745221_00760</name>
</gene>
<dbReference type="OrthoDB" id="9806902at2"/>
<protein>
    <submittedName>
        <fullName evidence="2">Lysophospholipase, alpha-beta hydrolase superfamily</fullName>
    </submittedName>
</protein>
<dbReference type="AlphaFoldDB" id="A0A1M5LVA3"/>
<organism evidence="2 3">
    <name type="scientific">Thermosyntropha lipolytica DSM 11003</name>
    <dbReference type="NCBI Taxonomy" id="1123382"/>
    <lineage>
        <taxon>Bacteria</taxon>
        <taxon>Bacillati</taxon>
        <taxon>Bacillota</taxon>
        <taxon>Clostridia</taxon>
        <taxon>Eubacteriales</taxon>
        <taxon>Syntrophomonadaceae</taxon>
        <taxon>Thermosyntropha</taxon>
    </lineage>
</organism>
<dbReference type="Proteomes" id="UP000242329">
    <property type="component" value="Unassembled WGS sequence"/>
</dbReference>
<reference evidence="3" key="1">
    <citation type="submission" date="2016-11" db="EMBL/GenBank/DDBJ databases">
        <authorList>
            <person name="Varghese N."/>
            <person name="Submissions S."/>
        </authorList>
    </citation>
    <scope>NUCLEOTIDE SEQUENCE [LARGE SCALE GENOMIC DNA]</scope>
    <source>
        <strain evidence="3">DSM 11003</strain>
    </source>
</reference>
<dbReference type="RefSeq" id="WP_073090277.1">
    <property type="nucleotide sequence ID" value="NZ_FQWY01000009.1"/>
</dbReference>
<feature type="domain" description="Serine aminopeptidase S33" evidence="1">
    <location>
        <begin position="28"/>
        <end position="291"/>
    </location>
</feature>
<dbReference type="SUPFAM" id="SSF53474">
    <property type="entry name" value="alpha/beta-Hydrolases"/>
    <property type="match status" value="1"/>
</dbReference>
<dbReference type="Gene3D" id="3.40.50.1820">
    <property type="entry name" value="alpha/beta hydrolase"/>
    <property type="match status" value="1"/>
</dbReference>
<dbReference type="STRING" id="1123382.SAMN02745221_00760"/>
<keyword evidence="2" id="KW-0378">Hydrolase</keyword>
<dbReference type="InterPro" id="IPR051044">
    <property type="entry name" value="MAG_DAG_Lipase"/>
</dbReference>
<keyword evidence="3" id="KW-1185">Reference proteome</keyword>
<dbReference type="InterPro" id="IPR029058">
    <property type="entry name" value="AB_hydrolase_fold"/>
</dbReference>